<sequence>MEKSAETMADPAAGDGGRKDHAVLLALNTAGSQLAIAVGEDISFFYFGCPSAFRCTLNIPTAGELKFISVVLEGVIHELGFQAMITQKFETKYAVADAAVISQHRDICLLVSDTKAGPIQVNLGQQGALDIFDLDG</sequence>
<name>A0A183EQ66_9BILA</name>
<dbReference type="EMBL" id="UYRT01096825">
    <property type="protein sequence ID" value="VDN40995.1"/>
    <property type="molecule type" value="Genomic_DNA"/>
</dbReference>
<protein>
    <submittedName>
        <fullName evidence="3">MMS1_N domain-containing protein</fullName>
    </submittedName>
</protein>
<proteinExistence type="predicted"/>
<organism evidence="3">
    <name type="scientific">Gongylonema pulchrum</name>
    <dbReference type="NCBI Taxonomy" id="637853"/>
    <lineage>
        <taxon>Eukaryota</taxon>
        <taxon>Metazoa</taxon>
        <taxon>Ecdysozoa</taxon>
        <taxon>Nematoda</taxon>
        <taxon>Chromadorea</taxon>
        <taxon>Rhabditida</taxon>
        <taxon>Spirurina</taxon>
        <taxon>Spiruromorpha</taxon>
        <taxon>Spiruroidea</taxon>
        <taxon>Gongylonematidae</taxon>
        <taxon>Gongylonema</taxon>
    </lineage>
</organism>
<keyword evidence="2" id="KW-1185">Reference proteome</keyword>
<dbReference type="Proteomes" id="UP000271098">
    <property type="component" value="Unassembled WGS sequence"/>
</dbReference>
<reference evidence="3" key="1">
    <citation type="submission" date="2016-06" db="UniProtKB">
        <authorList>
            <consortium name="WormBaseParasite"/>
        </authorList>
    </citation>
    <scope>IDENTIFICATION</scope>
</reference>
<dbReference type="AlphaFoldDB" id="A0A183EQ66"/>
<evidence type="ECO:0000313" key="2">
    <source>
        <dbReference type="Proteomes" id="UP000271098"/>
    </source>
</evidence>
<gene>
    <name evidence="1" type="ORF">GPUH_LOCUS23107</name>
</gene>
<dbReference type="WBParaSite" id="GPUH_0002313601-mRNA-1">
    <property type="protein sequence ID" value="GPUH_0002313601-mRNA-1"/>
    <property type="gene ID" value="GPUH_0002313601"/>
</dbReference>
<reference evidence="1 2" key="2">
    <citation type="submission" date="2018-11" db="EMBL/GenBank/DDBJ databases">
        <authorList>
            <consortium name="Pathogen Informatics"/>
        </authorList>
    </citation>
    <scope>NUCLEOTIDE SEQUENCE [LARGE SCALE GENOMIC DNA]</scope>
</reference>
<evidence type="ECO:0000313" key="1">
    <source>
        <dbReference type="EMBL" id="VDN40995.1"/>
    </source>
</evidence>
<accession>A0A183EQ66</accession>
<evidence type="ECO:0000313" key="3">
    <source>
        <dbReference type="WBParaSite" id="GPUH_0002313601-mRNA-1"/>
    </source>
</evidence>